<dbReference type="EMBL" id="JAEAOA010000439">
    <property type="protein sequence ID" value="KAK3584343.1"/>
    <property type="molecule type" value="Genomic_DNA"/>
</dbReference>
<comment type="caution">
    <text evidence="2">The sequence shown here is derived from an EMBL/GenBank/DDBJ whole genome shotgun (WGS) entry which is preliminary data.</text>
</comment>
<reference evidence="2" key="2">
    <citation type="journal article" date="2021" name="Genome Biol. Evol.">
        <title>Developing a high-quality reference genome for a parasitic bivalve with doubly uniparental inheritance (Bivalvia: Unionida).</title>
        <authorList>
            <person name="Smith C.H."/>
        </authorList>
    </citation>
    <scope>NUCLEOTIDE SEQUENCE</scope>
    <source>
        <strain evidence="2">CHS0354</strain>
        <tissue evidence="2">Mantle</tissue>
    </source>
</reference>
<evidence type="ECO:0000313" key="3">
    <source>
        <dbReference type="Proteomes" id="UP001195483"/>
    </source>
</evidence>
<dbReference type="PANTHER" id="PTHR11360">
    <property type="entry name" value="MONOCARBOXYLATE TRANSPORTER"/>
    <property type="match status" value="1"/>
</dbReference>
<organism evidence="2 3">
    <name type="scientific">Potamilus streckersoni</name>
    <dbReference type="NCBI Taxonomy" id="2493646"/>
    <lineage>
        <taxon>Eukaryota</taxon>
        <taxon>Metazoa</taxon>
        <taxon>Spiralia</taxon>
        <taxon>Lophotrochozoa</taxon>
        <taxon>Mollusca</taxon>
        <taxon>Bivalvia</taxon>
        <taxon>Autobranchia</taxon>
        <taxon>Heteroconchia</taxon>
        <taxon>Palaeoheterodonta</taxon>
        <taxon>Unionida</taxon>
        <taxon>Unionoidea</taxon>
        <taxon>Unionidae</taxon>
        <taxon>Ambleminae</taxon>
        <taxon>Lampsilini</taxon>
        <taxon>Potamilus</taxon>
    </lineage>
</organism>
<evidence type="ECO:0008006" key="4">
    <source>
        <dbReference type="Google" id="ProtNLM"/>
    </source>
</evidence>
<feature type="transmembrane region" description="Helical" evidence="1">
    <location>
        <begin position="57"/>
        <end position="77"/>
    </location>
</feature>
<dbReference type="AlphaFoldDB" id="A0AAE0S374"/>
<evidence type="ECO:0000256" key="1">
    <source>
        <dbReference type="SAM" id="Phobius"/>
    </source>
</evidence>
<gene>
    <name evidence="2" type="ORF">CHS0354_006334</name>
</gene>
<dbReference type="InterPro" id="IPR050327">
    <property type="entry name" value="Proton-linked_MCT"/>
</dbReference>
<accession>A0AAE0S374</accession>
<proteinExistence type="predicted"/>
<dbReference type="InterPro" id="IPR036259">
    <property type="entry name" value="MFS_trans_sf"/>
</dbReference>
<keyword evidence="3" id="KW-1185">Reference proteome</keyword>
<reference evidence="2" key="3">
    <citation type="submission" date="2023-05" db="EMBL/GenBank/DDBJ databases">
        <authorList>
            <person name="Smith C.H."/>
        </authorList>
    </citation>
    <scope>NUCLEOTIDE SEQUENCE</scope>
    <source>
        <strain evidence="2">CHS0354</strain>
        <tissue evidence="2">Mantle</tissue>
    </source>
</reference>
<keyword evidence="1" id="KW-0812">Transmembrane</keyword>
<protein>
    <recommendedName>
        <fullName evidence="4">Major facilitator superfamily (MFS) profile domain-containing protein</fullName>
    </recommendedName>
</protein>
<keyword evidence="1" id="KW-1133">Transmembrane helix</keyword>
<name>A0AAE0S374_9BIVA</name>
<dbReference type="Gene3D" id="1.20.1250.20">
    <property type="entry name" value="MFS general substrate transporter like domains"/>
    <property type="match status" value="1"/>
</dbReference>
<evidence type="ECO:0000313" key="2">
    <source>
        <dbReference type="EMBL" id="KAK3584343.1"/>
    </source>
</evidence>
<feature type="transmembrane region" description="Helical" evidence="1">
    <location>
        <begin position="15"/>
        <end position="37"/>
    </location>
</feature>
<keyword evidence="1" id="KW-0472">Membrane</keyword>
<sequence length="128" mass="14120">MAGNGILRRDVDRGYAWFILLGCFLMYLLTVGSVKAYGVLYTEFLGFYGTGSGNTAWVGSISLLFMLGLGPFSNALCQRFSFRLITFFGGILLGVGYVSTAFVPKMELMNLTFGVITGQFNMKHFSFL</sequence>
<reference evidence="2" key="1">
    <citation type="journal article" date="2021" name="Genome Biol. Evol.">
        <title>A High-Quality Reference Genome for a Parasitic Bivalve with Doubly Uniparental Inheritance (Bivalvia: Unionida).</title>
        <authorList>
            <person name="Smith C.H."/>
        </authorList>
    </citation>
    <scope>NUCLEOTIDE SEQUENCE</scope>
    <source>
        <strain evidence="2">CHS0354</strain>
    </source>
</reference>
<feature type="transmembrane region" description="Helical" evidence="1">
    <location>
        <begin position="84"/>
        <end position="103"/>
    </location>
</feature>
<dbReference type="SUPFAM" id="SSF103473">
    <property type="entry name" value="MFS general substrate transporter"/>
    <property type="match status" value="1"/>
</dbReference>
<dbReference type="Proteomes" id="UP001195483">
    <property type="component" value="Unassembled WGS sequence"/>
</dbReference>
<dbReference type="PANTHER" id="PTHR11360:SF284">
    <property type="entry name" value="EG:103B4.3 PROTEIN-RELATED"/>
    <property type="match status" value="1"/>
</dbReference>